<dbReference type="SMART" id="SM01040">
    <property type="entry name" value="Bro-N"/>
    <property type="match status" value="1"/>
</dbReference>
<dbReference type="Pfam" id="PF03374">
    <property type="entry name" value="ANT"/>
    <property type="match status" value="1"/>
</dbReference>
<dbReference type="InterPro" id="IPR005039">
    <property type="entry name" value="Ant_C"/>
</dbReference>
<reference evidence="2" key="1">
    <citation type="journal article" date="2021" name="Proc. Natl. Acad. Sci. U.S.A.">
        <title>A Catalog of Tens of Thousands of Viruses from Human Metagenomes Reveals Hidden Associations with Chronic Diseases.</title>
        <authorList>
            <person name="Tisza M.J."/>
            <person name="Buck C.B."/>
        </authorList>
    </citation>
    <scope>NUCLEOTIDE SEQUENCE</scope>
    <source>
        <strain evidence="2">Ctxdc10</strain>
    </source>
</reference>
<sequence length="256" mass="29215">MNTPQIFSNEKFGRVRIVMVDNKPMFLANDVAKALGYINTRDAISKHCKGVAKRDTPTKSGNQQVSYIPESDVYRLVMRSKLPQAEQFQDWVCDEVLPTIRKTGGYVAAHDNDTPEMIMARAVLVANETIAKQKQQLEQAHKQVAVLAPKAELMDKVLDTDQKIDVGQSAKILGLPFGRNTLFQKLRERGIFFCNRNEPKQEYINRGYFELKEKLIDRNNHESFTVIKVLVTQKGLDFLARQFEVVQTPKKMATIK</sequence>
<dbReference type="Pfam" id="PF02498">
    <property type="entry name" value="Bro-N"/>
    <property type="match status" value="1"/>
</dbReference>
<dbReference type="PANTHER" id="PTHR36180">
    <property type="entry name" value="DNA-BINDING PROTEIN-RELATED-RELATED"/>
    <property type="match status" value="1"/>
</dbReference>
<feature type="domain" description="Bro-N" evidence="1">
    <location>
        <begin position="1"/>
        <end position="104"/>
    </location>
</feature>
<evidence type="ECO:0000259" key="1">
    <source>
        <dbReference type="PROSITE" id="PS51750"/>
    </source>
</evidence>
<dbReference type="PANTHER" id="PTHR36180:SF2">
    <property type="entry name" value="BRO FAMILY PROTEIN"/>
    <property type="match status" value="1"/>
</dbReference>
<proteinExistence type="predicted"/>
<dbReference type="GO" id="GO:0003677">
    <property type="term" value="F:DNA binding"/>
    <property type="evidence" value="ECO:0007669"/>
    <property type="project" value="InterPro"/>
</dbReference>
<dbReference type="PROSITE" id="PS51750">
    <property type="entry name" value="BRO_N"/>
    <property type="match status" value="1"/>
</dbReference>
<organism evidence="2">
    <name type="scientific">Siphoviridae sp. ctxdc10</name>
    <dbReference type="NCBI Taxonomy" id="2825740"/>
    <lineage>
        <taxon>Viruses</taxon>
        <taxon>Duplodnaviria</taxon>
        <taxon>Heunggongvirae</taxon>
        <taxon>Uroviricota</taxon>
        <taxon>Caudoviricetes</taxon>
    </lineage>
</organism>
<name>A0A8S5TSB4_9CAUD</name>
<dbReference type="InterPro" id="IPR003497">
    <property type="entry name" value="BRO_N_domain"/>
</dbReference>
<accession>A0A8S5TSB4</accession>
<protein>
    <submittedName>
        <fullName evidence="2">Repressor domain protein</fullName>
    </submittedName>
</protein>
<evidence type="ECO:0000313" key="2">
    <source>
        <dbReference type="EMBL" id="DAF85097.1"/>
    </source>
</evidence>
<dbReference type="EMBL" id="BK015918">
    <property type="protein sequence ID" value="DAF85097.1"/>
    <property type="molecule type" value="Genomic_DNA"/>
</dbReference>